<dbReference type="SUPFAM" id="SSF53850">
    <property type="entry name" value="Periplasmic binding protein-like II"/>
    <property type="match status" value="1"/>
</dbReference>
<dbReference type="Proteomes" id="UP000245166">
    <property type="component" value="Unassembled WGS sequence"/>
</dbReference>
<evidence type="ECO:0000256" key="1">
    <source>
        <dbReference type="SAM" id="SignalP"/>
    </source>
</evidence>
<dbReference type="AlphaFoldDB" id="A0A2U1ZS46"/>
<evidence type="ECO:0000313" key="3">
    <source>
        <dbReference type="EMBL" id="PWD49809.1"/>
    </source>
</evidence>
<organism evidence="3 4">
    <name type="scientific">Serinibacter arcticus</name>
    <dbReference type="NCBI Taxonomy" id="1655435"/>
    <lineage>
        <taxon>Bacteria</taxon>
        <taxon>Bacillati</taxon>
        <taxon>Actinomycetota</taxon>
        <taxon>Actinomycetes</taxon>
        <taxon>Micrococcales</taxon>
        <taxon>Beutenbergiaceae</taxon>
        <taxon>Serinibacter</taxon>
    </lineage>
</organism>
<dbReference type="CDD" id="cd08509">
    <property type="entry name" value="PBP2_TmCBP_oligosaccharides_like"/>
    <property type="match status" value="1"/>
</dbReference>
<dbReference type="InterPro" id="IPR030678">
    <property type="entry name" value="Peptide/Ni-bd"/>
</dbReference>
<accession>A0A2U1ZS46</accession>
<gene>
    <name evidence="3" type="ORF">C8046_02965</name>
</gene>
<evidence type="ECO:0000313" key="4">
    <source>
        <dbReference type="Proteomes" id="UP000245166"/>
    </source>
</evidence>
<dbReference type="PROSITE" id="PS51257">
    <property type="entry name" value="PROKAR_LIPOPROTEIN"/>
    <property type="match status" value="1"/>
</dbReference>
<dbReference type="GO" id="GO:0042597">
    <property type="term" value="C:periplasmic space"/>
    <property type="evidence" value="ECO:0007669"/>
    <property type="project" value="UniProtKB-ARBA"/>
</dbReference>
<feature type="domain" description="Solute-binding protein family 5" evidence="2">
    <location>
        <begin position="86"/>
        <end position="442"/>
    </location>
</feature>
<dbReference type="OrthoDB" id="9764591at2"/>
<dbReference type="GO" id="GO:1904680">
    <property type="term" value="F:peptide transmembrane transporter activity"/>
    <property type="evidence" value="ECO:0007669"/>
    <property type="project" value="TreeGrafter"/>
</dbReference>
<comment type="caution">
    <text evidence="3">The sequence shown here is derived from an EMBL/GenBank/DDBJ whole genome shotgun (WGS) entry which is preliminary data.</text>
</comment>
<keyword evidence="1" id="KW-0732">Signal</keyword>
<dbReference type="GO" id="GO:0015833">
    <property type="term" value="P:peptide transport"/>
    <property type="evidence" value="ECO:0007669"/>
    <property type="project" value="TreeGrafter"/>
</dbReference>
<feature type="chain" id="PRO_5038960162" description="Solute-binding protein family 5 domain-containing protein" evidence="1">
    <location>
        <begin position="26"/>
        <end position="558"/>
    </location>
</feature>
<feature type="signal peptide" evidence="1">
    <location>
        <begin position="1"/>
        <end position="25"/>
    </location>
</feature>
<dbReference type="GO" id="GO:0043190">
    <property type="term" value="C:ATP-binding cassette (ABC) transporter complex"/>
    <property type="evidence" value="ECO:0007669"/>
    <property type="project" value="InterPro"/>
</dbReference>
<dbReference type="InterPro" id="IPR039424">
    <property type="entry name" value="SBP_5"/>
</dbReference>
<sequence>MGGLRRRTSALAVVITGTLALSACATVGLAAVPPAPEGMIPVIRMPSEASGSVQGLVNYNVLSTNPTVRTWLYEPLMIRDEFSCEAVPWLATGYEWETPSRMRLDLREGVEWTDGEPFTADDVAFAFTVAQEYPAADRAGVWTDLFGAPAESVEVVDEHTVAVNFTGNAVPKTDSILSIQIVPEHVWSQVGDPTQYIDTEPVSTGPFVPEDYNGRQLTLQRNDTYWNAENLKVERVILEGQYDANSGALKLRNGALDLYLGDIPNPERSVARSGVEYYYPPGGTTVLALNMERPITGDVGFRTAIAHAIDREALALRASFGIMDPGSQTMLKLPIQADQVPEQWAGQEFTSFDPALAEQMLDEAGYAKGEDGWRTAPDGSQLDLIFSVQAGWMDYIAMADVVVRGLNDVGVRAKMVTTDPNAVDGMKKSGEFDMLMDSIGGGCQRARDLGGRLTTSQISDGGETLLLNIARYANPQVDQLVDEWAANTDPAQDPAYLSRIVDIYMQEMPYIALQYSPARLIYREDNAVGWPSEDNPYPTNNLLRVVTSLSLPGGGEAE</sequence>
<evidence type="ECO:0000259" key="2">
    <source>
        <dbReference type="Pfam" id="PF00496"/>
    </source>
</evidence>
<proteinExistence type="predicted"/>
<reference evidence="3 4" key="1">
    <citation type="submission" date="2018-03" db="EMBL/GenBank/DDBJ databases">
        <title>Genome assembly of novel Miniimonas species PCH200.</title>
        <authorList>
            <person name="Thakur V."/>
            <person name="Kumar V."/>
            <person name="Singh D."/>
        </authorList>
    </citation>
    <scope>NUCLEOTIDE SEQUENCE [LARGE SCALE GENOMIC DNA]</scope>
    <source>
        <strain evidence="3 4">PCH200</strain>
    </source>
</reference>
<dbReference type="InterPro" id="IPR000914">
    <property type="entry name" value="SBP_5_dom"/>
</dbReference>
<dbReference type="RefSeq" id="WP_109228192.1">
    <property type="nucleotide sequence ID" value="NZ_PYHR01000002.1"/>
</dbReference>
<dbReference type="Gene3D" id="3.10.105.10">
    <property type="entry name" value="Dipeptide-binding Protein, Domain 3"/>
    <property type="match status" value="1"/>
</dbReference>
<dbReference type="PANTHER" id="PTHR30290">
    <property type="entry name" value="PERIPLASMIC BINDING COMPONENT OF ABC TRANSPORTER"/>
    <property type="match status" value="1"/>
</dbReference>
<name>A0A2U1ZS46_9MICO</name>
<dbReference type="Gene3D" id="3.40.190.10">
    <property type="entry name" value="Periplasmic binding protein-like II"/>
    <property type="match status" value="1"/>
</dbReference>
<keyword evidence="4" id="KW-1185">Reference proteome</keyword>
<dbReference type="Pfam" id="PF00496">
    <property type="entry name" value="SBP_bac_5"/>
    <property type="match status" value="1"/>
</dbReference>
<protein>
    <recommendedName>
        <fullName evidence="2">Solute-binding protein family 5 domain-containing protein</fullName>
    </recommendedName>
</protein>
<dbReference type="EMBL" id="PYHR01000002">
    <property type="protein sequence ID" value="PWD49809.1"/>
    <property type="molecule type" value="Genomic_DNA"/>
</dbReference>
<dbReference type="Gene3D" id="3.90.76.10">
    <property type="entry name" value="Dipeptide-binding Protein, Domain 1"/>
    <property type="match status" value="1"/>
</dbReference>
<dbReference type="PIRSF" id="PIRSF002741">
    <property type="entry name" value="MppA"/>
    <property type="match status" value="1"/>
</dbReference>